<evidence type="ECO:0000256" key="3">
    <source>
        <dbReference type="ARBA" id="ARBA00022448"/>
    </source>
</evidence>
<evidence type="ECO:0000256" key="26">
    <source>
        <dbReference type="ARBA" id="ARBA00032991"/>
    </source>
</evidence>
<dbReference type="EMBL" id="JAATJV010286300">
    <property type="protein sequence ID" value="MBZ3876874.1"/>
    <property type="molecule type" value="Genomic_DNA"/>
</dbReference>
<comment type="function">
    <text evidence="21">Involved in regulation of mitochondrial membrane ATP synthase. Necessary for H(+) conduction of ATP synthase. Facilitates energy-driven catalysis of ATP synthesis by blocking a proton leak through an alternative proton exit pathway.</text>
</comment>
<evidence type="ECO:0000256" key="6">
    <source>
        <dbReference type="ARBA" id="ARBA00022614"/>
    </source>
</evidence>
<keyword evidence="19" id="KW-0472">Membrane</keyword>
<dbReference type="Proteomes" id="UP001166674">
    <property type="component" value="Unassembled WGS sequence"/>
</dbReference>
<keyword evidence="11" id="KW-0999">Mitochondrion inner membrane</keyword>
<evidence type="ECO:0000256" key="12">
    <source>
        <dbReference type="ARBA" id="ARBA00022801"/>
    </source>
</evidence>
<evidence type="ECO:0000256" key="8">
    <source>
        <dbReference type="ARBA" id="ARBA00022737"/>
    </source>
</evidence>
<dbReference type="CDD" id="cd16269">
    <property type="entry name" value="GBP_C"/>
    <property type="match status" value="1"/>
</dbReference>
<evidence type="ECO:0000256" key="2">
    <source>
        <dbReference type="ARBA" id="ARBA00006901"/>
    </source>
</evidence>
<dbReference type="FunFam" id="3.80.10.10:FF:000216">
    <property type="entry name" value="ATP synthase subunit s, mitochondrial isoform X1"/>
    <property type="match status" value="1"/>
</dbReference>
<proteinExistence type="inferred from homology"/>
<evidence type="ECO:0000256" key="23">
    <source>
        <dbReference type="ARBA" id="ARBA00023873"/>
    </source>
</evidence>
<dbReference type="SUPFAM" id="SSF52540">
    <property type="entry name" value="P-loop containing nucleoside triphosphate hydrolases"/>
    <property type="match status" value="1"/>
</dbReference>
<dbReference type="Gene3D" id="3.40.50.300">
    <property type="entry name" value="P-loop containing nucleotide triphosphate hydrolases"/>
    <property type="match status" value="1"/>
</dbReference>
<keyword evidence="8" id="KW-0677">Repeat</keyword>
<keyword evidence="7" id="KW-0479">Metal-binding</keyword>
<evidence type="ECO:0000256" key="24">
    <source>
        <dbReference type="ARBA" id="ARBA00030927"/>
    </source>
</evidence>
<keyword evidence="14" id="KW-0391">Immunity</keyword>
<comment type="subunit">
    <text evidence="22">Homotetramer. Associates with ATP synthase.</text>
</comment>
<evidence type="ECO:0000256" key="22">
    <source>
        <dbReference type="ARBA" id="ARBA00023789"/>
    </source>
</evidence>
<organism evidence="29 30">
    <name type="scientific">Sciurus carolinensis</name>
    <name type="common">Eastern gray squirrel</name>
    <dbReference type="NCBI Taxonomy" id="30640"/>
    <lineage>
        <taxon>Eukaryota</taxon>
        <taxon>Metazoa</taxon>
        <taxon>Chordata</taxon>
        <taxon>Craniata</taxon>
        <taxon>Vertebrata</taxon>
        <taxon>Euteleostomi</taxon>
        <taxon>Mammalia</taxon>
        <taxon>Eutheria</taxon>
        <taxon>Euarchontoglires</taxon>
        <taxon>Glires</taxon>
        <taxon>Rodentia</taxon>
        <taxon>Sciuromorpha</taxon>
        <taxon>Sciuridae</taxon>
        <taxon>Sciurinae</taxon>
        <taxon>Sciurini</taxon>
        <taxon>Sciurus</taxon>
    </lineage>
</organism>
<evidence type="ECO:0000256" key="10">
    <source>
        <dbReference type="ARBA" id="ARBA00022781"/>
    </source>
</evidence>
<dbReference type="AlphaFoldDB" id="A0AA41MRM4"/>
<evidence type="ECO:0000256" key="9">
    <source>
        <dbReference type="ARBA" id="ARBA00022741"/>
    </source>
</evidence>
<dbReference type="FunFam" id="3.40.50.300:FF:000422">
    <property type="entry name" value="Guanylate-binding protein 1"/>
    <property type="match status" value="1"/>
</dbReference>
<sequence>MASELDMPGPVCLIENTEGQLVANKEALQILSGITQPVVVVAIVGFYRTGKSYLMNKLAGKQKGFSLGYTVQSHTKGIWMWCVPHPQKPDHTLVLLDTEGLQDIEKGDNQNDAWIFALAILLSSTFIYNSMGTINQQAMDQLHYVTELTHRIRAKSSAGNSGVDDSADFVSFFPNFVWTLRDFSLQLEVDGKPVSADEYLEHALKLKKDTDKKGKNFNEPRLCIRQFFPKRKCFIFDRPAQRKYLIQLEQLEEKDLNPEFVEQALEFYSYIISDSSAKTLPGGITVNGPRLESLVLTYVNAISSGDLLCLENAVMALAQIENSIAVQKALVHYVQKMEQKVQLPTETLQELLDLHRDCESEPIQVFMKNSFKDVDQKFQKELGAQLEAKREDFCKRNREASSDCCSTLLQDIFGPLEEEVKQGTFSKPGGYHLFIKKEKELKKKYYQAPGKGIQAEEMLQKYLDSKEDVADALLQTDQSLTEKEKEVEDQMMLFGKISQQLCGLKKLPWSCDSRYFWGWLNAVFNKVDYERIRDVGPDRAASEWLLRCGATLRYHGQERWQKDYNNLPTGPLHKYKIQAIDATDSCIMSIGFDYMEGLEHVEKITLCKCHYIEDDCLQRLSQLEKLQKSLLEMEIISCGNITDKGIIALCHLRNLRYLFLSDLPGVKEKENLVQVFKTALPSLELKLHLK</sequence>
<dbReference type="GO" id="GO:0045259">
    <property type="term" value="C:proton-transporting ATP synthase complex"/>
    <property type="evidence" value="ECO:0007669"/>
    <property type="project" value="UniProtKB-KW"/>
</dbReference>
<keyword evidence="4" id="KW-0138">CF(0)</keyword>
<keyword evidence="12" id="KW-0378">Hydrolase</keyword>
<evidence type="ECO:0000256" key="5">
    <source>
        <dbReference type="ARBA" id="ARBA00022588"/>
    </source>
</evidence>
<evidence type="ECO:0000256" key="19">
    <source>
        <dbReference type="ARBA" id="ARBA00023136"/>
    </source>
</evidence>
<dbReference type="InterPro" id="IPR036543">
    <property type="entry name" value="Guanylate-bd_C_sf"/>
</dbReference>
<evidence type="ECO:0000313" key="29">
    <source>
        <dbReference type="EMBL" id="MBZ3876874.1"/>
    </source>
</evidence>
<dbReference type="Pfam" id="PF02841">
    <property type="entry name" value="GBP_C"/>
    <property type="match status" value="1"/>
</dbReference>
<dbReference type="Gene3D" id="1.20.1000.10">
    <property type="entry name" value="Guanylate-binding protein, C-terminal domain"/>
    <property type="match status" value="1"/>
</dbReference>
<evidence type="ECO:0000256" key="17">
    <source>
        <dbReference type="ARBA" id="ARBA00023128"/>
    </source>
</evidence>
<keyword evidence="18" id="KW-0342">GTP-binding</keyword>
<dbReference type="InterPro" id="IPR003191">
    <property type="entry name" value="Guanylate-bd/ATL_C"/>
</dbReference>
<comment type="subcellular location">
    <subcellularLocation>
        <location evidence="1">Mitochondrion inner membrane</location>
    </subcellularLocation>
</comment>
<dbReference type="GO" id="GO:0005525">
    <property type="term" value="F:GTP binding"/>
    <property type="evidence" value="ECO:0007669"/>
    <property type="project" value="UniProtKB-KW"/>
</dbReference>
<name>A0AA41MRM4_SCICA</name>
<dbReference type="InterPro" id="IPR037684">
    <property type="entry name" value="GBP_C"/>
</dbReference>
<evidence type="ECO:0000256" key="16">
    <source>
        <dbReference type="ARBA" id="ARBA00023065"/>
    </source>
</evidence>
<evidence type="ECO:0000256" key="25">
    <source>
        <dbReference type="ARBA" id="ARBA00032542"/>
    </source>
</evidence>
<evidence type="ECO:0000256" key="7">
    <source>
        <dbReference type="ARBA" id="ARBA00022723"/>
    </source>
</evidence>
<dbReference type="GO" id="GO:0003924">
    <property type="term" value="F:GTPase activity"/>
    <property type="evidence" value="ECO:0007669"/>
    <property type="project" value="InterPro"/>
</dbReference>
<dbReference type="Pfam" id="PF02263">
    <property type="entry name" value="GBP"/>
    <property type="match status" value="1"/>
</dbReference>
<keyword evidence="17" id="KW-0496">Mitochondrion</keyword>
<accession>A0AA41MRM4</accession>
<dbReference type="GO" id="GO:0031347">
    <property type="term" value="P:regulation of defense response"/>
    <property type="evidence" value="ECO:0007669"/>
    <property type="project" value="UniProtKB-ARBA"/>
</dbReference>
<dbReference type="GO" id="GO:0071346">
    <property type="term" value="P:cellular response to type II interferon"/>
    <property type="evidence" value="ECO:0007669"/>
    <property type="project" value="UniProtKB-ARBA"/>
</dbReference>
<evidence type="ECO:0000256" key="20">
    <source>
        <dbReference type="ARBA" id="ARBA00023310"/>
    </source>
</evidence>
<evidence type="ECO:0000256" key="15">
    <source>
        <dbReference type="ARBA" id="ARBA00022946"/>
    </source>
</evidence>
<keyword evidence="5" id="KW-0399">Innate immunity</keyword>
<evidence type="ECO:0000256" key="27">
    <source>
        <dbReference type="PROSITE-ProRule" id="PRU01052"/>
    </source>
</evidence>
<evidence type="ECO:0000256" key="18">
    <source>
        <dbReference type="ARBA" id="ARBA00023134"/>
    </source>
</evidence>
<dbReference type="FunFam" id="1.20.1000.10:FF:000001">
    <property type="entry name" value="Guanylate binding protein 1"/>
    <property type="match status" value="1"/>
</dbReference>
<reference evidence="29" key="1">
    <citation type="submission" date="2020-03" db="EMBL/GenBank/DDBJ databases">
        <title>Studies in the Genomics of Life Span.</title>
        <authorList>
            <person name="Glass D."/>
        </authorList>
    </citation>
    <scope>NUCLEOTIDE SEQUENCE</scope>
    <source>
        <strain evidence="29">SUZIE</strain>
        <tissue evidence="29">Muscle</tissue>
    </source>
</reference>
<keyword evidence="16" id="KW-0406">Ion transport</keyword>
<keyword evidence="15" id="KW-0809">Transit peptide</keyword>
<evidence type="ECO:0000256" key="11">
    <source>
        <dbReference type="ARBA" id="ARBA00022792"/>
    </source>
</evidence>
<dbReference type="InterPro" id="IPR027417">
    <property type="entry name" value="P-loop_NTPase"/>
</dbReference>
<dbReference type="SUPFAM" id="SSF52047">
    <property type="entry name" value="RNI-like"/>
    <property type="match status" value="1"/>
</dbReference>
<comment type="similarity">
    <text evidence="2">Belongs to the ATP synthase subunit s family.</text>
</comment>
<comment type="caution">
    <text evidence="29">The sequence shown here is derived from an EMBL/GenBank/DDBJ whole genome shotgun (WGS) entry which is preliminary data.</text>
</comment>
<dbReference type="GO" id="GO:0046872">
    <property type="term" value="F:metal ion binding"/>
    <property type="evidence" value="ECO:0007669"/>
    <property type="project" value="UniProtKB-KW"/>
</dbReference>
<feature type="domain" description="GB1/RHD3-type G" evidence="28">
    <location>
        <begin position="35"/>
        <end position="300"/>
    </location>
</feature>
<evidence type="ECO:0000256" key="14">
    <source>
        <dbReference type="ARBA" id="ARBA00022859"/>
    </source>
</evidence>
<dbReference type="CDD" id="cd01851">
    <property type="entry name" value="GBP"/>
    <property type="match status" value="1"/>
</dbReference>
<keyword evidence="6" id="KW-0433">Leucine-rich repeat</keyword>
<keyword evidence="10" id="KW-0375">Hydrogen ion transport</keyword>
<keyword evidence="13" id="KW-0460">Magnesium</keyword>
<dbReference type="InterPro" id="IPR015894">
    <property type="entry name" value="Guanylate-bd_N"/>
</dbReference>
<dbReference type="InterPro" id="IPR032675">
    <property type="entry name" value="LRR_dom_sf"/>
</dbReference>
<keyword evidence="3" id="KW-0813">Transport</keyword>
<dbReference type="GO" id="GO:0005743">
    <property type="term" value="C:mitochondrial inner membrane"/>
    <property type="evidence" value="ECO:0007669"/>
    <property type="project" value="UniProtKB-SubCell"/>
</dbReference>
<keyword evidence="9" id="KW-0547">Nucleotide-binding</keyword>
<dbReference type="GO" id="GO:0006754">
    <property type="term" value="P:ATP biosynthetic process"/>
    <property type="evidence" value="ECO:0007669"/>
    <property type="project" value="UniProtKB-KW"/>
</dbReference>
<comment type="similarity">
    <text evidence="27">Belongs to the TRAFAC class dynamin-like GTPase superfamily. GB1/RHD3 GTPase family.</text>
</comment>
<protein>
    <recommendedName>
        <fullName evidence="23">ATP synthase subunit s, mitochondrial</fullName>
    </recommendedName>
    <alternativeName>
        <fullName evidence="26">ATP synthase-coupling factor B</fullName>
    </alternativeName>
    <alternativeName>
        <fullName evidence="25">Distal membrane arm assembly complex 2-like protein</fullName>
    </alternativeName>
    <alternativeName>
        <fullName evidence="24">Mitochondrial ATP synthase regulatory component factor B</fullName>
    </alternativeName>
</protein>
<dbReference type="InterPro" id="IPR030386">
    <property type="entry name" value="G_GB1_RHD3_dom"/>
</dbReference>
<evidence type="ECO:0000256" key="13">
    <source>
        <dbReference type="ARBA" id="ARBA00022842"/>
    </source>
</evidence>
<evidence type="ECO:0000256" key="1">
    <source>
        <dbReference type="ARBA" id="ARBA00004273"/>
    </source>
</evidence>
<evidence type="ECO:0000313" key="30">
    <source>
        <dbReference type="Proteomes" id="UP001166674"/>
    </source>
</evidence>
<keyword evidence="30" id="KW-1185">Reference proteome</keyword>
<evidence type="ECO:0000256" key="21">
    <source>
        <dbReference type="ARBA" id="ARBA00023760"/>
    </source>
</evidence>
<dbReference type="Gene3D" id="3.80.10.10">
    <property type="entry name" value="Ribonuclease Inhibitor"/>
    <property type="match status" value="1"/>
</dbReference>
<dbReference type="GO" id="GO:1902600">
    <property type="term" value="P:proton transmembrane transport"/>
    <property type="evidence" value="ECO:0007669"/>
    <property type="project" value="UniProtKB-KW"/>
</dbReference>
<dbReference type="PANTHER" id="PTHR10751">
    <property type="entry name" value="GUANYLATE BINDING PROTEIN"/>
    <property type="match status" value="1"/>
</dbReference>
<dbReference type="SUPFAM" id="SSF48340">
    <property type="entry name" value="Interferon-induced guanylate-binding protein 1 (GBP1), C-terminal domain"/>
    <property type="match status" value="1"/>
</dbReference>
<evidence type="ECO:0000259" key="28">
    <source>
        <dbReference type="PROSITE" id="PS51715"/>
    </source>
</evidence>
<evidence type="ECO:0000256" key="4">
    <source>
        <dbReference type="ARBA" id="ARBA00022547"/>
    </source>
</evidence>
<keyword evidence="20" id="KW-0066">ATP synthesis</keyword>
<gene>
    <name evidence="29" type="ORF">SUZIE_140115</name>
</gene>
<dbReference type="PROSITE" id="PS51715">
    <property type="entry name" value="G_GB1_RHD3"/>
    <property type="match status" value="1"/>
</dbReference>